<accession>A0A1G5FJE3</accession>
<organism evidence="1 2">
    <name type="scientific">Desulfoluna spongiiphila</name>
    <dbReference type="NCBI Taxonomy" id="419481"/>
    <lineage>
        <taxon>Bacteria</taxon>
        <taxon>Pseudomonadati</taxon>
        <taxon>Thermodesulfobacteriota</taxon>
        <taxon>Desulfobacteria</taxon>
        <taxon>Desulfobacterales</taxon>
        <taxon>Desulfolunaceae</taxon>
        <taxon>Desulfoluna</taxon>
    </lineage>
</organism>
<gene>
    <name evidence="1" type="ORF">SAMN05216233_108105</name>
</gene>
<evidence type="ECO:0000313" key="1">
    <source>
        <dbReference type="EMBL" id="SCY39415.1"/>
    </source>
</evidence>
<sequence>MTKKAPGQAGGFFFVRGPFSGDPFPFLKMGGCPDSFPGFFMFGR</sequence>
<keyword evidence="2" id="KW-1185">Reference proteome</keyword>
<name>A0A1G5FJE3_9BACT</name>
<dbReference type="EMBL" id="FMUX01000008">
    <property type="protein sequence ID" value="SCY39415.1"/>
    <property type="molecule type" value="Genomic_DNA"/>
</dbReference>
<reference evidence="1 2" key="1">
    <citation type="submission" date="2016-10" db="EMBL/GenBank/DDBJ databases">
        <authorList>
            <person name="de Groot N.N."/>
        </authorList>
    </citation>
    <scope>NUCLEOTIDE SEQUENCE [LARGE SCALE GENOMIC DNA]</scope>
    <source>
        <strain evidence="1 2">AA1</strain>
    </source>
</reference>
<dbReference type="AlphaFoldDB" id="A0A1G5FJE3"/>
<dbReference type="STRING" id="419481.SAMN05216233_108105"/>
<evidence type="ECO:0000313" key="2">
    <source>
        <dbReference type="Proteomes" id="UP000198870"/>
    </source>
</evidence>
<dbReference type="Proteomes" id="UP000198870">
    <property type="component" value="Unassembled WGS sequence"/>
</dbReference>
<proteinExistence type="predicted"/>
<protein>
    <submittedName>
        <fullName evidence="1">Uncharacterized protein</fullName>
    </submittedName>
</protein>